<protein>
    <submittedName>
        <fullName evidence="2">NYN domain-containing protein</fullName>
    </submittedName>
</protein>
<sequence>MAEGYSRLKIAAQIEVPLPRYIGRMATNVYIDGFNLYYRALAGKADKRWLDLQRLCAECLPRESINQIRYFTARVSARYPGDTDPQRQELYLRALSSIPNLTVHLGTFLTNTKTMKNASPPPDFVTVLKTEEKGSDVNLASYLLLDAFQGNADTFVVVSNDTDLVTPLRMVREDLGQRTGALYPHQSASGALYQANPSFSRVINPGRISKSQFPNVVPLPDGSQVEKPQNW</sequence>
<name>A0ABX9UH95_9CORY</name>
<dbReference type="Pfam" id="PF01936">
    <property type="entry name" value="NYN"/>
    <property type="match status" value="1"/>
</dbReference>
<evidence type="ECO:0000313" key="2">
    <source>
        <dbReference type="EMBL" id="RMD17868.1"/>
    </source>
</evidence>
<accession>A0ABX9UH95</accession>
<keyword evidence="3" id="KW-1185">Reference proteome</keyword>
<comment type="caution">
    <text evidence="2">The sequence shown here is derived from an EMBL/GenBank/DDBJ whole genome shotgun (WGS) entry which is preliminary data.</text>
</comment>
<dbReference type="Proteomes" id="UP000266886">
    <property type="component" value="Unassembled WGS sequence"/>
</dbReference>
<dbReference type="Gene3D" id="3.40.50.1010">
    <property type="entry name" value="5'-nuclease"/>
    <property type="match status" value="1"/>
</dbReference>
<evidence type="ECO:0000313" key="3">
    <source>
        <dbReference type="Proteomes" id="UP000266886"/>
    </source>
</evidence>
<organism evidence="2 3">
    <name type="scientific">Corynebacterium gottingense</name>
    <dbReference type="NCBI Taxonomy" id="2041036"/>
    <lineage>
        <taxon>Bacteria</taxon>
        <taxon>Bacillati</taxon>
        <taxon>Actinomycetota</taxon>
        <taxon>Actinomycetes</taxon>
        <taxon>Mycobacteriales</taxon>
        <taxon>Corynebacteriaceae</taxon>
        <taxon>Corynebacterium</taxon>
    </lineage>
</organism>
<evidence type="ECO:0000259" key="1">
    <source>
        <dbReference type="Pfam" id="PF01936"/>
    </source>
</evidence>
<gene>
    <name evidence="2" type="ORF">EAW56_10570</name>
</gene>
<dbReference type="InterPro" id="IPR021139">
    <property type="entry name" value="NYN"/>
</dbReference>
<proteinExistence type="predicted"/>
<reference evidence="2 3" key="1">
    <citation type="submission" date="2018-10" db="EMBL/GenBank/DDBJ databases">
        <title>Whole genome sequence of Corynebacterium gottingense DSM 130494T.</title>
        <authorList>
            <person name="Bernier A.-M."/>
            <person name="Bernard K."/>
        </authorList>
    </citation>
    <scope>NUCLEOTIDE SEQUENCE [LARGE SCALE GENOMIC DNA]</scope>
    <source>
        <strain evidence="2 3">DSM 103494</strain>
    </source>
</reference>
<feature type="domain" description="NYN" evidence="1">
    <location>
        <begin position="27"/>
        <end position="199"/>
    </location>
</feature>
<dbReference type="EMBL" id="RDRE01000035">
    <property type="protein sequence ID" value="RMD17868.1"/>
    <property type="molecule type" value="Genomic_DNA"/>
</dbReference>
<dbReference type="CDD" id="cd18722">
    <property type="entry name" value="PIN_NicB-like"/>
    <property type="match status" value="1"/>
</dbReference>